<evidence type="ECO:0000313" key="7">
    <source>
        <dbReference type="EMBL" id="SVA80303.1"/>
    </source>
</evidence>
<dbReference type="NCBIfam" id="TIGR02033">
    <property type="entry name" value="D-hydantoinase"/>
    <property type="match status" value="1"/>
</dbReference>
<dbReference type="InterPro" id="IPR032466">
    <property type="entry name" value="Metal_Hydrolase"/>
</dbReference>
<dbReference type="SUPFAM" id="SSF51338">
    <property type="entry name" value="Composite domain of metallo-dependent hydrolases"/>
    <property type="match status" value="2"/>
</dbReference>
<keyword evidence="4" id="KW-0378">Hydrolase</keyword>
<evidence type="ECO:0000256" key="2">
    <source>
        <dbReference type="ARBA" id="ARBA00008829"/>
    </source>
</evidence>
<organism evidence="7">
    <name type="scientific">marine metagenome</name>
    <dbReference type="NCBI Taxonomy" id="408172"/>
    <lineage>
        <taxon>unclassified sequences</taxon>
        <taxon>metagenomes</taxon>
        <taxon>ecological metagenomes</taxon>
    </lineage>
</organism>
<comment type="similarity">
    <text evidence="2">Belongs to the metallo-dependent hydrolases superfamily. Hydantoinase/dihydropyrimidinase family.</text>
</comment>
<dbReference type="AlphaFoldDB" id="A0A381YUS2"/>
<dbReference type="Gene3D" id="2.30.40.10">
    <property type="entry name" value="Urease, subunit C, domain 1"/>
    <property type="match status" value="1"/>
</dbReference>
<dbReference type="FunFam" id="3.20.20.140:FF:000174">
    <property type="entry name" value="Dihydropyrimidinase-related protein 2"/>
    <property type="match status" value="1"/>
</dbReference>
<name>A0A381YUS2_9ZZZZ</name>
<proteinExistence type="inferred from homology"/>
<dbReference type="Pfam" id="PF01979">
    <property type="entry name" value="Amidohydro_1"/>
    <property type="match status" value="1"/>
</dbReference>
<comment type="cofactor">
    <cofactor evidence="1">
        <name>Zn(2+)</name>
        <dbReference type="ChEBI" id="CHEBI:29105"/>
    </cofactor>
</comment>
<dbReference type="GO" id="GO:0046872">
    <property type="term" value="F:metal ion binding"/>
    <property type="evidence" value="ECO:0007669"/>
    <property type="project" value="UniProtKB-KW"/>
</dbReference>
<dbReference type="Gene3D" id="3.20.20.140">
    <property type="entry name" value="Metal-dependent hydrolases"/>
    <property type="match status" value="1"/>
</dbReference>
<dbReference type="CDD" id="cd01314">
    <property type="entry name" value="D-HYD"/>
    <property type="match status" value="1"/>
</dbReference>
<feature type="domain" description="Amidohydrolase-related" evidence="6">
    <location>
        <begin position="51"/>
        <end position="440"/>
    </location>
</feature>
<dbReference type="GO" id="GO:0016812">
    <property type="term" value="F:hydrolase activity, acting on carbon-nitrogen (but not peptide) bonds, in cyclic amides"/>
    <property type="evidence" value="ECO:0007669"/>
    <property type="project" value="TreeGrafter"/>
</dbReference>
<dbReference type="NCBIfam" id="NF009941">
    <property type="entry name" value="PRK13404.1"/>
    <property type="match status" value="1"/>
</dbReference>
<dbReference type="InterPro" id="IPR006680">
    <property type="entry name" value="Amidohydro-rel"/>
</dbReference>
<feature type="region of interest" description="Disordered" evidence="5">
    <location>
        <begin position="453"/>
        <end position="486"/>
    </location>
</feature>
<gene>
    <name evidence="7" type="ORF">METZ01_LOCUS133157</name>
</gene>
<dbReference type="GO" id="GO:0005829">
    <property type="term" value="C:cytosol"/>
    <property type="evidence" value="ECO:0007669"/>
    <property type="project" value="TreeGrafter"/>
</dbReference>
<evidence type="ECO:0000259" key="6">
    <source>
        <dbReference type="Pfam" id="PF01979"/>
    </source>
</evidence>
<reference evidence="7" key="1">
    <citation type="submission" date="2018-05" db="EMBL/GenBank/DDBJ databases">
        <authorList>
            <person name="Lanie J.A."/>
            <person name="Ng W.-L."/>
            <person name="Kazmierczak K.M."/>
            <person name="Andrzejewski T.M."/>
            <person name="Davidsen T.M."/>
            <person name="Wayne K.J."/>
            <person name="Tettelin H."/>
            <person name="Glass J.I."/>
            <person name="Rusch D."/>
            <person name="Podicherti R."/>
            <person name="Tsui H.-C.T."/>
            <person name="Winkler M.E."/>
        </authorList>
    </citation>
    <scope>NUCLEOTIDE SEQUENCE</scope>
</reference>
<sequence>MNKYDLLIKNGMVHTAVESFEAEIGVSEGKITAIGQNLGHAERVIDAEGMLVLPGGIDAHCHIEQESSTRIMTADDFYSGSVSAAFGGNTTFLPFAAQHRGQSLREVVDTARERARNKAVIDYGLHLIISDPTQNVLEVELPSLIKEGYTSFKVYMTYEMLKINDREMLDILALARRHGALTMVHAENNEVINWISERLLQRGYNAPKFHAVSHSPVAESEASRRAIDLARLVDARMLIVHVSEAEAAHSILQARNNELSIYGETCPQYLFLTAKDLDQEGMEGAKYCCSPPPRDKASQEAIWKGLKNGTFQVFSSDHAPYRFDESGKFHAGRDASFNKIANGVPGLETRMPLLFSEGVGKGRITINEFVALTSTNAAKIYGLYPRKGSLVIGSDADIAIWDPKWVRTIKKEMLHDNMDYTPYEGMEVKGWPRVVINRGRMAVEEETLKVDRGSGEFLPRTPAEAGRELPISSPLSPSRNFGAKLL</sequence>
<keyword evidence="3" id="KW-0479">Metal-binding</keyword>
<evidence type="ECO:0000256" key="4">
    <source>
        <dbReference type="ARBA" id="ARBA00022801"/>
    </source>
</evidence>
<dbReference type="EMBL" id="UINC01019016">
    <property type="protein sequence ID" value="SVA80303.1"/>
    <property type="molecule type" value="Genomic_DNA"/>
</dbReference>
<dbReference type="PANTHER" id="PTHR11647">
    <property type="entry name" value="HYDRANTOINASE/DIHYDROPYRIMIDINASE FAMILY MEMBER"/>
    <property type="match status" value="1"/>
</dbReference>
<dbReference type="PANTHER" id="PTHR11647:SF1">
    <property type="entry name" value="COLLAPSIN RESPONSE MEDIATOR PROTEIN"/>
    <property type="match status" value="1"/>
</dbReference>
<evidence type="ECO:0000256" key="1">
    <source>
        <dbReference type="ARBA" id="ARBA00001947"/>
    </source>
</evidence>
<dbReference type="InterPro" id="IPR050378">
    <property type="entry name" value="Metallo-dep_Hydrolases_sf"/>
</dbReference>
<evidence type="ECO:0000256" key="5">
    <source>
        <dbReference type="SAM" id="MobiDB-lite"/>
    </source>
</evidence>
<dbReference type="SUPFAM" id="SSF51556">
    <property type="entry name" value="Metallo-dependent hydrolases"/>
    <property type="match status" value="1"/>
</dbReference>
<dbReference type="InterPro" id="IPR011059">
    <property type="entry name" value="Metal-dep_hydrolase_composite"/>
</dbReference>
<accession>A0A381YUS2</accession>
<dbReference type="InterPro" id="IPR011778">
    <property type="entry name" value="Hydantoinase/dihydroPyrase"/>
</dbReference>
<protein>
    <recommendedName>
        <fullName evidence="6">Amidohydrolase-related domain-containing protein</fullName>
    </recommendedName>
</protein>
<evidence type="ECO:0000256" key="3">
    <source>
        <dbReference type="ARBA" id="ARBA00022723"/>
    </source>
</evidence>